<proteinExistence type="inferred from homology"/>
<dbReference type="Proteomes" id="UP000535437">
    <property type="component" value="Unassembled WGS sequence"/>
</dbReference>
<evidence type="ECO:0000256" key="2">
    <source>
        <dbReference type="ARBA" id="ARBA00007783"/>
    </source>
</evidence>
<feature type="transmembrane region" description="Helical" evidence="9">
    <location>
        <begin position="75"/>
        <end position="96"/>
    </location>
</feature>
<feature type="transmembrane region" description="Helical" evidence="9">
    <location>
        <begin position="190"/>
        <end position="214"/>
    </location>
</feature>
<dbReference type="GO" id="GO:0140359">
    <property type="term" value="F:ABC-type transporter activity"/>
    <property type="evidence" value="ECO:0007669"/>
    <property type="project" value="InterPro"/>
</dbReference>
<dbReference type="EMBL" id="JACCFY010000001">
    <property type="protein sequence ID" value="NYJ79730.1"/>
    <property type="molecule type" value="Genomic_DNA"/>
</dbReference>
<keyword evidence="6 9" id="KW-0812">Transmembrane</keyword>
<organism evidence="11 12">
    <name type="scientific">Nesterenkonia xinjiangensis</name>
    <dbReference type="NCBI Taxonomy" id="225327"/>
    <lineage>
        <taxon>Bacteria</taxon>
        <taxon>Bacillati</taxon>
        <taxon>Actinomycetota</taxon>
        <taxon>Actinomycetes</taxon>
        <taxon>Micrococcales</taxon>
        <taxon>Micrococcaceae</taxon>
        <taxon>Nesterenkonia</taxon>
    </lineage>
</organism>
<comment type="caution">
    <text evidence="11">The sequence shown here is derived from an EMBL/GenBank/DDBJ whole genome shotgun (WGS) entry which is preliminary data.</text>
</comment>
<keyword evidence="8 9" id="KW-0472">Membrane</keyword>
<dbReference type="PANTHER" id="PTHR30413:SF8">
    <property type="entry name" value="TRANSPORT PERMEASE PROTEIN"/>
    <property type="match status" value="1"/>
</dbReference>
<sequence>MATPTAERTAAQNGADASHEAAHVVQLDGSSLVRVGARPRLFDYIRRLWTFRHFIIYDSHSRVQTANSNDAMGRVWMVVNPILSGFAYFLVFGMLLDLSRGISNFIGYLIIGVFMFRYTTSAVSSGASSMVSNQSVVQAFNFPRASLPFAINVRELFSNVPMLLVMGVLVLTIGDVPLAGTEPTPVSVDWLWLFIFPVLALNFLLSTGLGMLLARAVSAYTDVKHMISFGMRIWFYTSAVFFTVDRFAGAPGGEYIEFAMYHNPMFCVLDIIRSTWLYGEMADPYRWVVLITSSVSIFIIGFLVFWHGEEKYGRER</sequence>
<comment type="caution">
    <text evidence="9">Lacks conserved residue(s) required for the propagation of feature annotation.</text>
</comment>
<evidence type="ECO:0000256" key="9">
    <source>
        <dbReference type="RuleBase" id="RU361157"/>
    </source>
</evidence>
<feature type="domain" description="ABC transmembrane type-2" evidence="10">
    <location>
        <begin position="72"/>
        <end position="308"/>
    </location>
</feature>
<evidence type="ECO:0000313" key="12">
    <source>
        <dbReference type="Proteomes" id="UP000535437"/>
    </source>
</evidence>
<evidence type="ECO:0000256" key="7">
    <source>
        <dbReference type="ARBA" id="ARBA00022989"/>
    </source>
</evidence>
<dbReference type="GO" id="GO:0015920">
    <property type="term" value="P:lipopolysaccharide transport"/>
    <property type="evidence" value="ECO:0007669"/>
    <property type="project" value="TreeGrafter"/>
</dbReference>
<gene>
    <name evidence="11" type="ORF">HNR09_003141</name>
</gene>
<evidence type="ECO:0000313" key="11">
    <source>
        <dbReference type="EMBL" id="NYJ79730.1"/>
    </source>
</evidence>
<evidence type="ECO:0000259" key="10">
    <source>
        <dbReference type="PROSITE" id="PS51012"/>
    </source>
</evidence>
<dbReference type="PROSITE" id="PS51012">
    <property type="entry name" value="ABC_TM2"/>
    <property type="match status" value="1"/>
</dbReference>
<evidence type="ECO:0000256" key="3">
    <source>
        <dbReference type="ARBA" id="ARBA00022448"/>
    </source>
</evidence>
<keyword evidence="12" id="KW-1185">Reference proteome</keyword>
<accession>A0A7Z0KBX2</accession>
<keyword evidence="3 9" id="KW-0813">Transport</keyword>
<dbReference type="InterPro" id="IPR013525">
    <property type="entry name" value="ABC2_TM"/>
</dbReference>
<protein>
    <recommendedName>
        <fullName evidence="9">Transport permease protein</fullName>
    </recommendedName>
</protein>
<evidence type="ECO:0000256" key="6">
    <source>
        <dbReference type="ARBA" id="ARBA00022692"/>
    </source>
</evidence>
<comment type="similarity">
    <text evidence="2 9">Belongs to the ABC-2 integral membrane protein family.</text>
</comment>
<evidence type="ECO:0000256" key="1">
    <source>
        <dbReference type="ARBA" id="ARBA00004429"/>
    </source>
</evidence>
<evidence type="ECO:0000256" key="8">
    <source>
        <dbReference type="ARBA" id="ARBA00023136"/>
    </source>
</evidence>
<dbReference type="AlphaFoldDB" id="A0A7Z0KBX2"/>
<feature type="transmembrane region" description="Helical" evidence="9">
    <location>
        <begin position="102"/>
        <end position="120"/>
    </location>
</feature>
<feature type="transmembrane region" description="Helical" evidence="9">
    <location>
        <begin position="156"/>
        <end position="178"/>
    </location>
</feature>
<dbReference type="GO" id="GO:0005886">
    <property type="term" value="C:plasma membrane"/>
    <property type="evidence" value="ECO:0007669"/>
    <property type="project" value="UniProtKB-SubCell"/>
</dbReference>
<dbReference type="InterPro" id="IPR047817">
    <property type="entry name" value="ABC2_TM_bact-type"/>
</dbReference>
<comment type="subcellular location">
    <subcellularLocation>
        <location evidence="1">Cell inner membrane</location>
        <topology evidence="1">Multi-pass membrane protein</topology>
    </subcellularLocation>
    <subcellularLocation>
        <location evidence="9">Cell membrane</location>
        <topology evidence="9">Multi-pass membrane protein</topology>
    </subcellularLocation>
</comment>
<feature type="transmembrane region" description="Helical" evidence="9">
    <location>
        <begin position="285"/>
        <end position="306"/>
    </location>
</feature>
<evidence type="ECO:0000256" key="5">
    <source>
        <dbReference type="ARBA" id="ARBA00022519"/>
    </source>
</evidence>
<dbReference type="Pfam" id="PF01061">
    <property type="entry name" value="ABC2_membrane"/>
    <property type="match status" value="1"/>
</dbReference>
<keyword evidence="7 9" id="KW-1133">Transmembrane helix</keyword>
<keyword evidence="5" id="KW-0997">Cell inner membrane</keyword>
<dbReference type="PANTHER" id="PTHR30413">
    <property type="entry name" value="INNER MEMBRANE TRANSPORT PERMEASE"/>
    <property type="match status" value="1"/>
</dbReference>
<name>A0A7Z0KBX2_9MICC</name>
<dbReference type="RefSeq" id="WP_179542901.1">
    <property type="nucleotide sequence ID" value="NZ_BAAALL010000003.1"/>
</dbReference>
<reference evidence="11 12" key="1">
    <citation type="submission" date="2020-07" db="EMBL/GenBank/DDBJ databases">
        <title>Sequencing the genomes of 1000 actinobacteria strains.</title>
        <authorList>
            <person name="Klenk H.-P."/>
        </authorList>
    </citation>
    <scope>NUCLEOTIDE SEQUENCE [LARGE SCALE GENOMIC DNA]</scope>
    <source>
        <strain evidence="11 12">DSM 15475</strain>
    </source>
</reference>
<evidence type="ECO:0000256" key="4">
    <source>
        <dbReference type="ARBA" id="ARBA00022475"/>
    </source>
</evidence>
<keyword evidence="4 9" id="KW-1003">Cell membrane</keyword>